<proteinExistence type="predicted"/>
<sequence length="126" mass="13325">MGSMEASVNLSSSEQSVAHVVSTYVMSAVHIVALVVSASTEKFAAYVTFVASASLVASETVRLETPEVIKAITASLSVGYLATKAQTSSRMNVQTSQIVEIDEPFVRGVVEVIVMITVMVVVTINK</sequence>
<evidence type="ECO:0000256" key="1">
    <source>
        <dbReference type="SAM" id="Phobius"/>
    </source>
</evidence>
<feature type="transmembrane region" description="Helical" evidence="1">
    <location>
        <begin position="105"/>
        <end position="124"/>
    </location>
</feature>
<feature type="transmembrane region" description="Helical" evidence="1">
    <location>
        <begin position="16"/>
        <end position="36"/>
    </location>
</feature>
<dbReference type="EnsemblPlants" id="evm.model.01.1773">
    <property type="protein sequence ID" value="cds.evm.model.01.1773"/>
    <property type="gene ID" value="evm.TU.01.1773"/>
</dbReference>
<keyword evidence="1" id="KW-0472">Membrane</keyword>
<accession>A0A803NIG0</accession>
<dbReference type="EMBL" id="UZAU01000047">
    <property type="status" value="NOT_ANNOTATED_CDS"/>
    <property type="molecule type" value="Genomic_DNA"/>
</dbReference>
<organism evidence="2 3">
    <name type="scientific">Cannabis sativa</name>
    <name type="common">Hemp</name>
    <name type="synonym">Marijuana</name>
    <dbReference type="NCBI Taxonomy" id="3483"/>
    <lineage>
        <taxon>Eukaryota</taxon>
        <taxon>Viridiplantae</taxon>
        <taxon>Streptophyta</taxon>
        <taxon>Embryophyta</taxon>
        <taxon>Tracheophyta</taxon>
        <taxon>Spermatophyta</taxon>
        <taxon>Magnoliopsida</taxon>
        <taxon>eudicotyledons</taxon>
        <taxon>Gunneridae</taxon>
        <taxon>Pentapetalae</taxon>
        <taxon>rosids</taxon>
        <taxon>fabids</taxon>
        <taxon>Rosales</taxon>
        <taxon>Cannabaceae</taxon>
        <taxon>Cannabis</taxon>
    </lineage>
</organism>
<dbReference type="Proteomes" id="UP000596661">
    <property type="component" value="Chromosome 1"/>
</dbReference>
<evidence type="ECO:0000313" key="2">
    <source>
        <dbReference type="EnsemblPlants" id="cds.evm.model.01.1773"/>
    </source>
</evidence>
<name>A0A803NIG0_CANSA</name>
<keyword evidence="1" id="KW-1133">Transmembrane helix</keyword>
<dbReference type="AlphaFoldDB" id="A0A803NIG0"/>
<keyword evidence="1" id="KW-0812">Transmembrane</keyword>
<keyword evidence="3" id="KW-1185">Reference proteome</keyword>
<dbReference type="Gramene" id="evm.model.01.1773">
    <property type="protein sequence ID" value="cds.evm.model.01.1773"/>
    <property type="gene ID" value="evm.TU.01.1773"/>
</dbReference>
<reference evidence="2" key="2">
    <citation type="submission" date="2021-03" db="UniProtKB">
        <authorList>
            <consortium name="EnsemblPlants"/>
        </authorList>
    </citation>
    <scope>IDENTIFICATION</scope>
</reference>
<reference evidence="2" key="1">
    <citation type="submission" date="2018-11" db="EMBL/GenBank/DDBJ databases">
        <authorList>
            <person name="Grassa J C."/>
        </authorList>
    </citation>
    <scope>NUCLEOTIDE SEQUENCE [LARGE SCALE GENOMIC DNA]</scope>
</reference>
<evidence type="ECO:0000313" key="3">
    <source>
        <dbReference type="Proteomes" id="UP000596661"/>
    </source>
</evidence>
<protein>
    <submittedName>
        <fullName evidence="2">Uncharacterized protein</fullName>
    </submittedName>
</protein>